<keyword evidence="1" id="KW-0812">Transmembrane</keyword>
<evidence type="ECO:0000313" key="4">
    <source>
        <dbReference type="Proteomes" id="UP000769157"/>
    </source>
</evidence>
<feature type="transmembrane region" description="Helical" evidence="1">
    <location>
        <begin position="166"/>
        <end position="193"/>
    </location>
</feature>
<dbReference type="GeneID" id="70236728"/>
<evidence type="ECO:0000256" key="1">
    <source>
        <dbReference type="SAM" id="Phobius"/>
    </source>
</evidence>
<proteinExistence type="predicted"/>
<feature type="transmembrane region" description="Helical" evidence="1">
    <location>
        <begin position="125"/>
        <end position="145"/>
    </location>
</feature>
<dbReference type="EMBL" id="JAEUBE010000352">
    <property type="protein sequence ID" value="KAH3664049.1"/>
    <property type="molecule type" value="Genomic_DNA"/>
</dbReference>
<feature type="transmembrane region" description="Helical" evidence="1">
    <location>
        <begin position="199"/>
        <end position="219"/>
    </location>
</feature>
<sequence length="316" mass="34055">MATSAALLLVSSTVGGSSFFRVVKVSRSSSTVNRVLIQRTSLPVRSGVSRRAVHSNIVRFSGTLGGVVARTSLLIVRRRLLFVRVRLSVSLLSLKNLVLLEMVGLTRSPTHSSNTSTGHSRTQVLGRGIVVRLLSVVGVFSIRLLSVRSIFSVRLLSMRSILTIRLLSVGSVLTVGSILPIGLILGVISVFVLCVVVSLRAIARCLVLSLLVAGVFLRLDVCSSVSVLRDILDVLLGLRDISLVNNRVHERRVLDVSVRRNHLKLVTVLVHIRMCLSGLFLQGLCRNRVLSGILLWVTTAATDTSSSTGIGSRIGA</sequence>
<evidence type="ECO:0000313" key="3">
    <source>
        <dbReference type="EMBL" id="KAH3664049.1"/>
    </source>
</evidence>
<name>A0A9P8P3L0_9ASCO</name>
<organism evidence="3 4">
    <name type="scientific">Ogataea philodendri</name>
    <dbReference type="NCBI Taxonomy" id="1378263"/>
    <lineage>
        <taxon>Eukaryota</taxon>
        <taxon>Fungi</taxon>
        <taxon>Dikarya</taxon>
        <taxon>Ascomycota</taxon>
        <taxon>Saccharomycotina</taxon>
        <taxon>Pichiomycetes</taxon>
        <taxon>Pichiales</taxon>
        <taxon>Pichiaceae</taxon>
        <taxon>Ogataea</taxon>
    </lineage>
</organism>
<gene>
    <name evidence="3" type="ORF">OGAPHI_004763</name>
</gene>
<feature type="signal peptide" evidence="2">
    <location>
        <begin position="1"/>
        <end position="16"/>
    </location>
</feature>
<keyword evidence="1" id="KW-0472">Membrane</keyword>
<reference evidence="3" key="1">
    <citation type="journal article" date="2021" name="Open Biol.">
        <title>Shared evolutionary footprints suggest mitochondrial oxidative damage underlies multiple complex I losses in fungi.</title>
        <authorList>
            <person name="Schikora-Tamarit M.A."/>
            <person name="Marcet-Houben M."/>
            <person name="Nosek J."/>
            <person name="Gabaldon T."/>
        </authorList>
    </citation>
    <scope>NUCLEOTIDE SEQUENCE</scope>
    <source>
        <strain evidence="3">CBS6075</strain>
    </source>
</reference>
<dbReference type="RefSeq" id="XP_046060329.1">
    <property type="nucleotide sequence ID" value="XM_046205876.1"/>
</dbReference>
<accession>A0A9P8P3L0</accession>
<evidence type="ECO:0000256" key="2">
    <source>
        <dbReference type="SAM" id="SignalP"/>
    </source>
</evidence>
<dbReference type="Proteomes" id="UP000769157">
    <property type="component" value="Unassembled WGS sequence"/>
</dbReference>
<dbReference type="AlphaFoldDB" id="A0A9P8P3L0"/>
<keyword evidence="4" id="KW-1185">Reference proteome</keyword>
<reference evidence="3" key="2">
    <citation type="submission" date="2021-01" db="EMBL/GenBank/DDBJ databases">
        <authorList>
            <person name="Schikora-Tamarit M.A."/>
        </authorList>
    </citation>
    <scope>NUCLEOTIDE SEQUENCE</scope>
    <source>
        <strain evidence="3">CBS6075</strain>
    </source>
</reference>
<keyword evidence="1" id="KW-1133">Transmembrane helix</keyword>
<comment type="caution">
    <text evidence="3">The sequence shown here is derived from an EMBL/GenBank/DDBJ whole genome shotgun (WGS) entry which is preliminary data.</text>
</comment>
<protein>
    <submittedName>
        <fullName evidence="3">Uncharacterized protein</fullName>
    </submittedName>
</protein>
<feature type="chain" id="PRO_5040464155" evidence="2">
    <location>
        <begin position="17"/>
        <end position="316"/>
    </location>
</feature>
<keyword evidence="2" id="KW-0732">Signal</keyword>